<dbReference type="Proteomes" id="UP001279734">
    <property type="component" value="Unassembled WGS sequence"/>
</dbReference>
<dbReference type="EMBL" id="BSYO01000023">
    <property type="protein sequence ID" value="GMH21602.1"/>
    <property type="molecule type" value="Genomic_DNA"/>
</dbReference>
<sequence>MADPLGNLGEHDVVPFSHHKKYASFAFIDSDGETNSDISEDSDITFDKGLLIDNPQAASGVVSETPSEIA</sequence>
<accession>A0AAD3T3S7</accession>
<evidence type="ECO:0000313" key="1">
    <source>
        <dbReference type="EMBL" id="GMH21602.1"/>
    </source>
</evidence>
<name>A0AAD3T3S7_NEPGR</name>
<protein>
    <submittedName>
        <fullName evidence="1">Uncharacterized protein</fullName>
    </submittedName>
</protein>
<evidence type="ECO:0000313" key="2">
    <source>
        <dbReference type="Proteomes" id="UP001279734"/>
    </source>
</evidence>
<reference evidence="1" key="1">
    <citation type="submission" date="2023-05" db="EMBL/GenBank/DDBJ databases">
        <title>Nepenthes gracilis genome sequencing.</title>
        <authorList>
            <person name="Fukushima K."/>
        </authorList>
    </citation>
    <scope>NUCLEOTIDE SEQUENCE</scope>
    <source>
        <strain evidence="1">SING2019-196</strain>
    </source>
</reference>
<dbReference type="AlphaFoldDB" id="A0AAD3T3S7"/>
<proteinExistence type="predicted"/>
<comment type="caution">
    <text evidence="1">The sequence shown here is derived from an EMBL/GenBank/DDBJ whole genome shotgun (WGS) entry which is preliminary data.</text>
</comment>
<keyword evidence="2" id="KW-1185">Reference proteome</keyword>
<organism evidence="1 2">
    <name type="scientific">Nepenthes gracilis</name>
    <name type="common">Slender pitcher plant</name>
    <dbReference type="NCBI Taxonomy" id="150966"/>
    <lineage>
        <taxon>Eukaryota</taxon>
        <taxon>Viridiplantae</taxon>
        <taxon>Streptophyta</taxon>
        <taxon>Embryophyta</taxon>
        <taxon>Tracheophyta</taxon>
        <taxon>Spermatophyta</taxon>
        <taxon>Magnoliopsida</taxon>
        <taxon>eudicotyledons</taxon>
        <taxon>Gunneridae</taxon>
        <taxon>Pentapetalae</taxon>
        <taxon>Caryophyllales</taxon>
        <taxon>Nepenthaceae</taxon>
        <taxon>Nepenthes</taxon>
    </lineage>
</organism>
<gene>
    <name evidence="1" type="ORF">Nepgr_023444</name>
</gene>